<comment type="caution">
    <text evidence="2">The sequence shown here is derived from an EMBL/GenBank/DDBJ whole genome shotgun (WGS) entry which is preliminary data.</text>
</comment>
<evidence type="ECO:0000256" key="1">
    <source>
        <dbReference type="SAM" id="MobiDB-lite"/>
    </source>
</evidence>
<proteinExistence type="predicted"/>
<evidence type="ECO:0000313" key="3">
    <source>
        <dbReference type="Proteomes" id="UP001529510"/>
    </source>
</evidence>
<accession>A0ABD0N0H2</accession>
<protein>
    <submittedName>
        <fullName evidence="2">Uncharacterized protein</fullName>
    </submittedName>
</protein>
<name>A0ABD0N0H2_CIRMR</name>
<feature type="compositionally biased region" description="Polar residues" evidence="1">
    <location>
        <begin position="1"/>
        <end position="16"/>
    </location>
</feature>
<feature type="compositionally biased region" description="Basic and acidic residues" evidence="1">
    <location>
        <begin position="38"/>
        <end position="47"/>
    </location>
</feature>
<feature type="non-terminal residue" evidence="2">
    <location>
        <position position="1"/>
    </location>
</feature>
<dbReference type="AlphaFoldDB" id="A0ABD0N0H2"/>
<sequence>PVSSSMGNGLRQNSTPTVPPPPKLQSVEKPTRPMASSSERKEERKQSDIMAQIAKIEEFMSSE</sequence>
<organism evidence="2 3">
    <name type="scientific">Cirrhinus mrigala</name>
    <name type="common">Mrigala</name>
    <dbReference type="NCBI Taxonomy" id="683832"/>
    <lineage>
        <taxon>Eukaryota</taxon>
        <taxon>Metazoa</taxon>
        <taxon>Chordata</taxon>
        <taxon>Craniata</taxon>
        <taxon>Vertebrata</taxon>
        <taxon>Euteleostomi</taxon>
        <taxon>Actinopterygii</taxon>
        <taxon>Neopterygii</taxon>
        <taxon>Teleostei</taxon>
        <taxon>Ostariophysi</taxon>
        <taxon>Cypriniformes</taxon>
        <taxon>Cyprinidae</taxon>
        <taxon>Labeoninae</taxon>
        <taxon>Labeonini</taxon>
        <taxon>Cirrhinus</taxon>
    </lineage>
</organism>
<dbReference type="Proteomes" id="UP001529510">
    <property type="component" value="Unassembled WGS sequence"/>
</dbReference>
<evidence type="ECO:0000313" key="2">
    <source>
        <dbReference type="EMBL" id="KAL0155672.1"/>
    </source>
</evidence>
<feature type="region of interest" description="Disordered" evidence="1">
    <location>
        <begin position="1"/>
        <end position="49"/>
    </location>
</feature>
<dbReference type="EMBL" id="JAMKFB020000025">
    <property type="protein sequence ID" value="KAL0155672.1"/>
    <property type="molecule type" value="Genomic_DNA"/>
</dbReference>
<gene>
    <name evidence="2" type="ORF">M9458_049935</name>
</gene>
<feature type="non-terminal residue" evidence="2">
    <location>
        <position position="63"/>
    </location>
</feature>
<keyword evidence="3" id="KW-1185">Reference proteome</keyword>
<reference evidence="2 3" key="1">
    <citation type="submission" date="2024-05" db="EMBL/GenBank/DDBJ databases">
        <title>Genome sequencing and assembly of Indian major carp, Cirrhinus mrigala (Hamilton, 1822).</title>
        <authorList>
            <person name="Mohindra V."/>
            <person name="Chowdhury L.M."/>
            <person name="Lal K."/>
            <person name="Jena J.K."/>
        </authorList>
    </citation>
    <scope>NUCLEOTIDE SEQUENCE [LARGE SCALE GENOMIC DNA]</scope>
    <source>
        <strain evidence="2">CM1030</strain>
        <tissue evidence="2">Blood</tissue>
    </source>
</reference>